<feature type="transmembrane region" description="Helical" evidence="7">
    <location>
        <begin position="38"/>
        <end position="56"/>
    </location>
</feature>
<evidence type="ECO:0000256" key="3">
    <source>
        <dbReference type="ARBA" id="ARBA00022692"/>
    </source>
</evidence>
<feature type="transmembrane region" description="Helical" evidence="7">
    <location>
        <begin position="306"/>
        <end position="328"/>
    </location>
</feature>
<evidence type="ECO:0000256" key="7">
    <source>
        <dbReference type="SAM" id="Phobius"/>
    </source>
</evidence>
<evidence type="ECO:0000256" key="1">
    <source>
        <dbReference type="ARBA" id="ARBA00004141"/>
    </source>
</evidence>
<accession>A0A813YWY0</accession>
<dbReference type="EMBL" id="CAJOAY010000047">
    <property type="protein sequence ID" value="CAF3507363.1"/>
    <property type="molecule type" value="Genomic_DNA"/>
</dbReference>
<keyword evidence="4 7" id="KW-1133">Transmembrane helix</keyword>
<dbReference type="InterPro" id="IPR036259">
    <property type="entry name" value="MFS_trans_sf"/>
</dbReference>
<dbReference type="GO" id="GO:0016020">
    <property type="term" value="C:membrane"/>
    <property type="evidence" value="ECO:0007669"/>
    <property type="project" value="UniProtKB-SubCell"/>
</dbReference>
<evidence type="ECO:0000256" key="5">
    <source>
        <dbReference type="ARBA" id="ARBA00023136"/>
    </source>
</evidence>
<evidence type="ECO:0000256" key="2">
    <source>
        <dbReference type="ARBA" id="ARBA00010992"/>
    </source>
</evidence>
<dbReference type="Proteomes" id="UP000663891">
    <property type="component" value="Unassembled WGS sequence"/>
</dbReference>
<evidence type="ECO:0000259" key="8">
    <source>
        <dbReference type="PROSITE" id="PS50850"/>
    </source>
</evidence>
<feature type="transmembrane region" description="Helical" evidence="7">
    <location>
        <begin position="448"/>
        <end position="467"/>
    </location>
</feature>
<feature type="domain" description="Major facilitator superfamily (MFS) profile" evidence="8">
    <location>
        <begin position="43"/>
        <end position="501"/>
    </location>
</feature>
<comment type="similarity">
    <text evidence="2 6">Belongs to the major facilitator superfamily. Sugar transporter (TC 2.A.1.1) family.</text>
</comment>
<dbReference type="PROSITE" id="PS00217">
    <property type="entry name" value="SUGAR_TRANSPORT_2"/>
    <property type="match status" value="1"/>
</dbReference>
<feature type="transmembrane region" description="Helical" evidence="7">
    <location>
        <begin position="369"/>
        <end position="389"/>
    </location>
</feature>
<dbReference type="PANTHER" id="PTHR48022">
    <property type="entry name" value="PLASTIDIC GLUCOSE TRANSPORTER 4"/>
    <property type="match status" value="1"/>
</dbReference>
<dbReference type="PANTHER" id="PTHR48022:SF2">
    <property type="entry name" value="PLASTIDIC GLUCOSE TRANSPORTER 4"/>
    <property type="match status" value="1"/>
</dbReference>
<dbReference type="Proteomes" id="UP000663881">
    <property type="component" value="Unassembled WGS sequence"/>
</dbReference>
<feature type="transmembrane region" description="Helical" evidence="7">
    <location>
        <begin position="156"/>
        <end position="182"/>
    </location>
</feature>
<evidence type="ECO:0000313" key="9">
    <source>
        <dbReference type="EMBL" id="CAF0890191.1"/>
    </source>
</evidence>
<dbReference type="EMBL" id="CAJNON010000059">
    <property type="protein sequence ID" value="CAF0890191.1"/>
    <property type="molecule type" value="Genomic_DNA"/>
</dbReference>
<dbReference type="InterPro" id="IPR005828">
    <property type="entry name" value="MFS_sugar_transport-like"/>
</dbReference>
<keyword evidence="3 7" id="KW-0812">Transmembrane</keyword>
<dbReference type="InterPro" id="IPR005829">
    <property type="entry name" value="Sugar_transporter_CS"/>
</dbReference>
<organism evidence="9 11">
    <name type="scientific">Adineta steineri</name>
    <dbReference type="NCBI Taxonomy" id="433720"/>
    <lineage>
        <taxon>Eukaryota</taxon>
        <taxon>Metazoa</taxon>
        <taxon>Spiralia</taxon>
        <taxon>Gnathifera</taxon>
        <taxon>Rotifera</taxon>
        <taxon>Eurotatoria</taxon>
        <taxon>Bdelloidea</taxon>
        <taxon>Adinetida</taxon>
        <taxon>Adinetidae</taxon>
        <taxon>Adineta</taxon>
    </lineage>
</organism>
<dbReference type="Pfam" id="PF00083">
    <property type="entry name" value="Sugar_tr"/>
    <property type="match status" value="1"/>
</dbReference>
<dbReference type="OrthoDB" id="6612291at2759"/>
<feature type="transmembrane region" description="Helical" evidence="7">
    <location>
        <begin position="194"/>
        <end position="215"/>
    </location>
</feature>
<keyword evidence="5 7" id="KW-0472">Membrane</keyword>
<dbReference type="InterPro" id="IPR020846">
    <property type="entry name" value="MFS_dom"/>
</dbReference>
<dbReference type="GO" id="GO:0005351">
    <property type="term" value="F:carbohydrate:proton symporter activity"/>
    <property type="evidence" value="ECO:0007669"/>
    <property type="project" value="TreeGrafter"/>
</dbReference>
<sequence length="539" mass="59541">MSIKQGSEVDQDTSKRLVEPEEEIDYHKHRNVQYGKPYFAVLLAAFSSLGGWFFGYDQGVTGGVVVMSSFKNDFCVGIYGNTSVCDLPVGALPSDYRRFLLLYTLFYNVGCFCGAAFISSFVAEKFGRRAILFTASILFFIGTSMVIFPPGGSRNLMILILIGRIIEGAGVGCSSFACPLYASEIAPTHLRGMLSGFMQMTIVTGLFLANVANFLLQNHQWGWRLSNGIILIAPITIMIGIFFCPETPRWLFKTNGRESAKKSLQRIRKTTDITAELDAIADAINEEGNQISTKELLTTKKMLQRLGIGIGLHLLNQGTGINPIFTYGGIIYESVLGKGIISLLILSGVNLLSTIPALFLIDKLGRRKLLIFFGLGMVIGHLVAATVFAKGCRVHTIMREETVICKTHSGILMLVFTGVFVAFYALSWGAVVWVYVAEIFPLNVRAKAISITTASNWCMGTIMSYILELIAPLGIHGVFYLFSVLCCLGVVFVYFLCPETKGILLEDIEDVFDNFRSRNGKITNHRNNNTKRTVKQELK</sequence>
<dbReference type="AlphaFoldDB" id="A0A813YWY0"/>
<evidence type="ECO:0000256" key="6">
    <source>
        <dbReference type="RuleBase" id="RU003346"/>
    </source>
</evidence>
<dbReference type="SUPFAM" id="SSF103473">
    <property type="entry name" value="MFS general substrate transporter"/>
    <property type="match status" value="1"/>
</dbReference>
<keyword evidence="6" id="KW-0813">Transport</keyword>
<feature type="transmembrane region" description="Helical" evidence="7">
    <location>
        <begin position="340"/>
        <end position="362"/>
    </location>
</feature>
<feature type="transmembrane region" description="Helical" evidence="7">
    <location>
        <begin position="473"/>
        <end position="497"/>
    </location>
</feature>
<comment type="subcellular location">
    <subcellularLocation>
        <location evidence="1">Membrane</location>
        <topology evidence="1">Multi-pass membrane protein</topology>
    </subcellularLocation>
</comment>
<evidence type="ECO:0000313" key="10">
    <source>
        <dbReference type="EMBL" id="CAF3507363.1"/>
    </source>
</evidence>
<dbReference type="PRINTS" id="PR00171">
    <property type="entry name" value="SUGRTRNSPORT"/>
</dbReference>
<dbReference type="InterPro" id="IPR050360">
    <property type="entry name" value="MFS_Sugar_Transporters"/>
</dbReference>
<proteinExistence type="inferred from homology"/>
<evidence type="ECO:0000256" key="4">
    <source>
        <dbReference type="ARBA" id="ARBA00022989"/>
    </source>
</evidence>
<dbReference type="FunFam" id="1.20.1250.20:FF:000129">
    <property type="entry name" value="Major Facilitator Superfamily (MFS)"/>
    <property type="match status" value="1"/>
</dbReference>
<feature type="transmembrane region" description="Helical" evidence="7">
    <location>
        <begin position="130"/>
        <end position="150"/>
    </location>
</feature>
<name>A0A813YWY0_9BILA</name>
<reference evidence="9" key="1">
    <citation type="submission" date="2021-02" db="EMBL/GenBank/DDBJ databases">
        <authorList>
            <person name="Nowell W R."/>
        </authorList>
    </citation>
    <scope>NUCLEOTIDE SEQUENCE</scope>
</reference>
<dbReference type="PROSITE" id="PS00216">
    <property type="entry name" value="SUGAR_TRANSPORT_1"/>
    <property type="match status" value="2"/>
</dbReference>
<feature type="transmembrane region" description="Helical" evidence="7">
    <location>
        <begin position="221"/>
        <end position="244"/>
    </location>
</feature>
<feature type="transmembrane region" description="Helical" evidence="7">
    <location>
        <begin position="409"/>
        <end position="436"/>
    </location>
</feature>
<dbReference type="InterPro" id="IPR003663">
    <property type="entry name" value="Sugar/inositol_transpt"/>
</dbReference>
<dbReference type="NCBIfam" id="TIGR00879">
    <property type="entry name" value="SP"/>
    <property type="match status" value="1"/>
</dbReference>
<protein>
    <recommendedName>
        <fullName evidence="8">Major facilitator superfamily (MFS) profile domain-containing protein</fullName>
    </recommendedName>
</protein>
<comment type="caution">
    <text evidence="9">The sequence shown here is derived from an EMBL/GenBank/DDBJ whole genome shotgun (WGS) entry which is preliminary data.</text>
</comment>
<gene>
    <name evidence="10" type="ORF">OKA104_LOCUS1842</name>
    <name evidence="9" type="ORF">VCS650_LOCUS8732</name>
</gene>
<dbReference type="PROSITE" id="PS50850">
    <property type="entry name" value="MFS"/>
    <property type="match status" value="1"/>
</dbReference>
<dbReference type="Gene3D" id="1.20.1250.20">
    <property type="entry name" value="MFS general substrate transporter like domains"/>
    <property type="match status" value="1"/>
</dbReference>
<evidence type="ECO:0000313" key="11">
    <source>
        <dbReference type="Proteomes" id="UP000663891"/>
    </source>
</evidence>
<feature type="transmembrane region" description="Helical" evidence="7">
    <location>
        <begin position="100"/>
        <end position="123"/>
    </location>
</feature>